<evidence type="ECO:0000256" key="25">
    <source>
        <dbReference type="PIRSR" id="PIRSR002799-1"/>
    </source>
</evidence>
<keyword evidence="15 26" id="KW-0472">Membrane</keyword>
<keyword evidence="14 24" id="KW-0573">Peptidoglycan synthesis</keyword>
<keyword evidence="7" id="KW-1003">Cell membrane</keyword>
<dbReference type="Pfam" id="PF14814">
    <property type="entry name" value="UB2H"/>
    <property type="match status" value="1"/>
</dbReference>
<keyword evidence="16" id="KW-0046">Antibiotic resistance</keyword>
<evidence type="ECO:0000256" key="18">
    <source>
        <dbReference type="ARBA" id="ARBA00023316"/>
    </source>
</evidence>
<dbReference type="PANTHER" id="PTHR32282">
    <property type="entry name" value="BINDING PROTEIN TRANSPEPTIDASE, PUTATIVE-RELATED"/>
    <property type="match status" value="1"/>
</dbReference>
<evidence type="ECO:0000259" key="28">
    <source>
        <dbReference type="Pfam" id="PF00912"/>
    </source>
</evidence>
<dbReference type="NCBIfam" id="TIGR02071">
    <property type="entry name" value="PBP_1b"/>
    <property type="match status" value="1"/>
</dbReference>
<sequence>MHKINLIFGCLKLVSIFFKKIVFINYFFLKNCLKIIINIFFFTHYGIYVLLCVVILLCFYGIFLDKKIQNHINDQVWQLPTVIYSKIVNIEPNISCNKNDMIKLLQSLQYRQVSKIIRSGEFVVFNDNIELLRRSFDFPNREEQESHVRLFFDKEKLLRIYNQDTQNNFALFRIDPKIISIQYVFQGQQRLFVPRSKFPDTLIDMLLAVEDKNFYNHDGIQIPSVIRAFLINIVSGHTVQGGSTITQQLVKNLFLNNTRSLWRKFNEMYMALIFEVRYSKDRILELYLNEIFFGQNGNDQIRGFPLASFHYFGRPVDELSLDQQAMLVGMIKGASLYSPRKNPKKTLERRNFILNLLRNIDMIDADLYSILKSRPLGVQLKDEVLTNQPAFIQMVYEEVSRINKIHNLAGLRIFTTLDPIAQQAAERSMKLGIPKLRCSSNISDLEGAIIIVDRFNGSVRAMVGGSEPNFSGFNRAMRARRPIGSLIKPAIYLTALNQPHKYRLNTWIADTPINLKQPDGSVWSPKNYDRQFRGKVMLIDAFVKSLNIPAVNLGLTMGINTITDILMKLGISENLIPSFPSILLGSINLTPINVAQEYQTIASGGRYSKLSCIEHIVNSDNMTVYQYFPKTKRMVSPQSVYLVLFAMQQVVTRGTSYDLSVKFADFHLAAKTGTTNDSRDSWFVGIDGKEVVVIWVGRDDNGKMNLTGASGALKLYSLYLGLGHPTPLQLTIPSNIIQVPINSSGSVLLYNNCNKNIYTYVLPIWKNDHFNGIECNMLNSSDEVIAYSGNVLDFSENQDFRKMEKWINEILKE</sequence>
<dbReference type="Pfam" id="PF00905">
    <property type="entry name" value="Transpeptidase"/>
    <property type="match status" value="1"/>
</dbReference>
<evidence type="ECO:0000256" key="6">
    <source>
        <dbReference type="ARBA" id="ARBA00018637"/>
    </source>
</evidence>
<accession>E8Q5R5</accession>
<dbReference type="Gene3D" id="1.10.3810.10">
    <property type="entry name" value="Biosynthetic peptidoglycan transglycosylase-like"/>
    <property type="match status" value="1"/>
</dbReference>
<dbReference type="GO" id="GO:0030288">
    <property type="term" value="C:outer membrane-bounded periplasmic space"/>
    <property type="evidence" value="ECO:0007669"/>
    <property type="project" value="TreeGrafter"/>
</dbReference>
<evidence type="ECO:0000256" key="20">
    <source>
        <dbReference type="ARBA" id="ARBA00034000"/>
    </source>
</evidence>
<evidence type="ECO:0000256" key="12">
    <source>
        <dbReference type="ARBA" id="ARBA00022801"/>
    </source>
</evidence>
<dbReference type="GO" id="GO:0009274">
    <property type="term" value="C:peptidoglycan-based cell wall"/>
    <property type="evidence" value="ECO:0007669"/>
    <property type="project" value="UniProtKB-UniRule"/>
</dbReference>
<evidence type="ECO:0000256" key="14">
    <source>
        <dbReference type="ARBA" id="ARBA00022984"/>
    </source>
</evidence>
<evidence type="ECO:0000256" key="9">
    <source>
        <dbReference type="ARBA" id="ARBA00022670"/>
    </source>
</evidence>
<comment type="pathway">
    <text evidence="22">Glycan biosynthesis.</text>
</comment>
<dbReference type="SUPFAM" id="SSF53955">
    <property type="entry name" value="Lysozyme-like"/>
    <property type="match status" value="1"/>
</dbReference>
<evidence type="ECO:0000256" key="24">
    <source>
        <dbReference type="PIRNR" id="PIRNR002799"/>
    </source>
</evidence>
<evidence type="ECO:0000256" key="4">
    <source>
        <dbReference type="ARBA" id="ARBA00007090"/>
    </source>
</evidence>
<evidence type="ECO:0000256" key="1">
    <source>
        <dbReference type="ARBA" id="ARBA00002624"/>
    </source>
</evidence>
<dbReference type="PANTHER" id="PTHR32282:SF11">
    <property type="entry name" value="PENICILLIN-BINDING PROTEIN 1B"/>
    <property type="match status" value="1"/>
</dbReference>
<evidence type="ECO:0000256" key="3">
    <source>
        <dbReference type="ARBA" id="ARBA00004752"/>
    </source>
</evidence>
<evidence type="ECO:0000259" key="29">
    <source>
        <dbReference type="Pfam" id="PF14814"/>
    </source>
</evidence>
<dbReference type="GO" id="GO:0008658">
    <property type="term" value="F:penicillin binding"/>
    <property type="evidence" value="ECO:0007669"/>
    <property type="project" value="UniProtKB-UniRule"/>
</dbReference>
<comment type="function">
    <text evidence="1 24">Cell wall formation. Synthesis of cross-linked peptidoglycan from the lipid intermediates. The enzyme has a penicillin-insensitive transglycosylase N-terminal domain (formation of linear glycan strands) and a penicillin-sensitive transpeptidase C-terminal domain (cross-linking of the peptide subunits).</text>
</comment>
<evidence type="ECO:0000256" key="13">
    <source>
        <dbReference type="ARBA" id="ARBA00022960"/>
    </source>
</evidence>
<dbReference type="GO" id="GO:0005886">
    <property type="term" value="C:plasma membrane"/>
    <property type="evidence" value="ECO:0007669"/>
    <property type="project" value="UniProtKB-SubCell"/>
</dbReference>
<feature type="domain" description="Bifunctional transglycosylase second" evidence="29">
    <location>
        <begin position="92"/>
        <end position="173"/>
    </location>
</feature>
<gene>
    <name evidence="30" type="primary">mrcB</name>
    <name evidence="30" type="ordered locus">BVAF_155</name>
</gene>
<dbReference type="InterPro" id="IPR028166">
    <property type="entry name" value="UB2H"/>
</dbReference>
<dbReference type="GO" id="GO:0046677">
    <property type="term" value="P:response to antibiotic"/>
    <property type="evidence" value="ECO:0007669"/>
    <property type="project" value="UniProtKB-UniRule"/>
</dbReference>
<feature type="active site" description="Proton donor; for transglycosylase activity" evidence="25">
    <location>
        <position position="210"/>
    </location>
</feature>
<feature type="domain" description="Penicillin-binding protein transpeptidase" evidence="27">
    <location>
        <begin position="447"/>
        <end position="701"/>
    </location>
</feature>
<dbReference type="UniPathway" id="UPA00219"/>
<keyword evidence="17" id="KW-0511">Multifunctional enzyme</keyword>
<comment type="similarity">
    <text evidence="4 24">In the C-terminal section; belongs to the transpeptidase family.</text>
</comment>
<evidence type="ECO:0000256" key="11">
    <source>
        <dbReference type="ARBA" id="ARBA00022679"/>
    </source>
</evidence>
<keyword evidence="12" id="KW-0378">Hydrolase</keyword>
<comment type="pathway">
    <text evidence="3 24">Cell wall biogenesis; peptidoglycan biosynthesis.</text>
</comment>
<keyword evidence="26" id="KW-0812">Transmembrane</keyword>
<evidence type="ECO:0000256" key="15">
    <source>
        <dbReference type="ARBA" id="ARBA00023136"/>
    </source>
</evidence>
<dbReference type="STRING" id="859654.BVAF_155"/>
<dbReference type="GO" id="GO:0008360">
    <property type="term" value="P:regulation of cell shape"/>
    <property type="evidence" value="ECO:0007669"/>
    <property type="project" value="UniProtKB-UniRule"/>
</dbReference>
<dbReference type="InterPro" id="IPR036950">
    <property type="entry name" value="PBP_transglycosylase"/>
</dbReference>
<comment type="similarity">
    <text evidence="5 24">In the N-terminal section; belongs to the glycosyltransferase 51 family.</text>
</comment>
<dbReference type="FunFam" id="1.10.3810.10:FF:000002">
    <property type="entry name" value="Penicillin-binding protein 1B"/>
    <property type="match status" value="1"/>
</dbReference>
<dbReference type="PIRSF" id="PIRSF002799">
    <property type="entry name" value="PBP_1b"/>
    <property type="match status" value="1"/>
</dbReference>
<evidence type="ECO:0000259" key="27">
    <source>
        <dbReference type="Pfam" id="PF00905"/>
    </source>
</evidence>
<dbReference type="NCBIfam" id="NF007061">
    <property type="entry name" value="PRK09506.1"/>
    <property type="match status" value="1"/>
</dbReference>
<keyword evidence="11 24" id="KW-0808">Transferase</keyword>
<protein>
    <recommendedName>
        <fullName evidence="6 23">Penicillin-binding protein 1B</fullName>
        <shortName evidence="24">PBP-1b</shortName>
        <shortName evidence="24">PBP1b</shortName>
    </recommendedName>
    <alternativeName>
        <fullName evidence="19 24">Murein polymerase</fullName>
    </alternativeName>
</protein>
<evidence type="ECO:0000313" key="30">
    <source>
        <dbReference type="EMBL" id="ADV33562.1"/>
    </source>
</evidence>
<keyword evidence="26" id="KW-1133">Transmembrane helix</keyword>
<dbReference type="GO" id="GO:0071555">
    <property type="term" value="P:cell wall organization"/>
    <property type="evidence" value="ECO:0007669"/>
    <property type="project" value="UniProtKB-UniRule"/>
</dbReference>
<keyword evidence="10 24" id="KW-0328">Glycosyltransferase</keyword>
<evidence type="ECO:0000256" key="2">
    <source>
        <dbReference type="ARBA" id="ARBA00004236"/>
    </source>
</evidence>
<evidence type="ECO:0000256" key="17">
    <source>
        <dbReference type="ARBA" id="ARBA00023268"/>
    </source>
</evidence>
<keyword evidence="31" id="KW-1185">Reference proteome</keyword>
<dbReference type="KEGG" id="bva:BVAF_155"/>
<evidence type="ECO:0000256" key="7">
    <source>
        <dbReference type="ARBA" id="ARBA00022475"/>
    </source>
</evidence>
<dbReference type="InterPro" id="IPR012338">
    <property type="entry name" value="Beta-lactam/transpept-like"/>
</dbReference>
<comment type="subcellular location">
    <subcellularLocation>
        <location evidence="2">Cell membrane</location>
    </subcellularLocation>
</comment>
<name>E8Q5R5_BLOVB</name>
<dbReference type="Gene3D" id="3.40.710.10">
    <property type="entry name" value="DD-peptidase/beta-lactamase superfamily"/>
    <property type="match status" value="1"/>
</dbReference>
<feature type="domain" description="Glycosyl transferase family 51" evidence="28">
    <location>
        <begin position="186"/>
        <end position="356"/>
    </location>
</feature>
<evidence type="ECO:0000256" key="10">
    <source>
        <dbReference type="ARBA" id="ARBA00022676"/>
    </source>
</evidence>
<dbReference type="GO" id="GO:0006508">
    <property type="term" value="P:proteolysis"/>
    <property type="evidence" value="ECO:0007669"/>
    <property type="project" value="UniProtKB-KW"/>
</dbReference>
<organism evidence="30 31">
    <name type="scientific">Blochmanniella vafra (strain BVAF)</name>
    <dbReference type="NCBI Taxonomy" id="859654"/>
    <lineage>
        <taxon>Bacteria</taxon>
        <taxon>Pseudomonadati</taxon>
        <taxon>Pseudomonadota</taxon>
        <taxon>Gammaproteobacteria</taxon>
        <taxon>Enterobacterales</taxon>
        <taxon>Enterobacteriaceae</taxon>
        <taxon>ant endosymbionts</taxon>
        <taxon>Candidatus Blochmanniella</taxon>
    </lineage>
</organism>
<dbReference type="EMBL" id="CP002189">
    <property type="protein sequence ID" value="ADV33562.1"/>
    <property type="molecule type" value="Genomic_DNA"/>
</dbReference>
<dbReference type="InterPro" id="IPR011813">
    <property type="entry name" value="PBP_1b"/>
</dbReference>
<evidence type="ECO:0000256" key="8">
    <source>
        <dbReference type="ARBA" id="ARBA00022645"/>
    </source>
</evidence>
<dbReference type="GO" id="GO:0009252">
    <property type="term" value="P:peptidoglycan biosynthetic process"/>
    <property type="evidence" value="ECO:0007669"/>
    <property type="project" value="UniProtKB-UniRule"/>
</dbReference>
<evidence type="ECO:0000256" key="23">
    <source>
        <dbReference type="NCBIfam" id="TIGR02071"/>
    </source>
</evidence>
<feature type="transmembrane region" description="Helical" evidence="26">
    <location>
        <begin position="35"/>
        <end position="63"/>
    </location>
</feature>
<dbReference type="InterPro" id="IPR050396">
    <property type="entry name" value="Glycosyltr_51/Transpeptidase"/>
</dbReference>
<dbReference type="GO" id="GO:0008955">
    <property type="term" value="F:peptidoglycan glycosyltransferase activity"/>
    <property type="evidence" value="ECO:0007669"/>
    <property type="project" value="UniProtKB-UniRule"/>
</dbReference>
<feature type="transmembrane region" description="Helical" evidence="26">
    <location>
        <begin position="6"/>
        <end position="28"/>
    </location>
</feature>
<evidence type="ECO:0000256" key="19">
    <source>
        <dbReference type="ARBA" id="ARBA00032454"/>
    </source>
</evidence>
<keyword evidence="8" id="KW-0121">Carboxypeptidase</keyword>
<dbReference type="Pfam" id="PF00912">
    <property type="entry name" value="Transgly"/>
    <property type="match status" value="1"/>
</dbReference>
<keyword evidence="13 24" id="KW-0133">Cell shape</keyword>
<proteinExistence type="inferred from homology"/>
<dbReference type="InterPro" id="IPR001264">
    <property type="entry name" value="Glyco_trans_51"/>
</dbReference>
<dbReference type="OrthoDB" id="9766909at2"/>
<dbReference type="RefSeq" id="WP_013516487.1">
    <property type="nucleotide sequence ID" value="NC_014909.2"/>
</dbReference>
<dbReference type="SUPFAM" id="SSF56601">
    <property type="entry name" value="beta-lactamase/transpeptidase-like"/>
    <property type="match status" value="1"/>
</dbReference>
<evidence type="ECO:0000256" key="21">
    <source>
        <dbReference type="ARBA" id="ARBA00049902"/>
    </source>
</evidence>
<dbReference type="GO" id="GO:0009002">
    <property type="term" value="F:serine-type D-Ala-D-Ala carboxypeptidase activity"/>
    <property type="evidence" value="ECO:0007669"/>
    <property type="project" value="UniProtKB-EC"/>
</dbReference>
<dbReference type="AlphaFoldDB" id="E8Q5R5"/>
<dbReference type="InterPro" id="IPR023346">
    <property type="entry name" value="Lysozyme-like_dom_sf"/>
</dbReference>
<dbReference type="Proteomes" id="UP000007464">
    <property type="component" value="Chromosome"/>
</dbReference>
<evidence type="ECO:0000313" key="31">
    <source>
        <dbReference type="Proteomes" id="UP000007464"/>
    </source>
</evidence>
<evidence type="ECO:0000256" key="5">
    <source>
        <dbReference type="ARBA" id="ARBA00007739"/>
    </source>
</evidence>
<evidence type="ECO:0000256" key="22">
    <source>
        <dbReference type="ARBA" id="ARBA00060592"/>
    </source>
</evidence>
<feature type="active site" description="Acyl-ester intermediate; for transpeptidase activity" evidence="25">
    <location>
        <position position="485"/>
    </location>
</feature>
<reference evidence="30 31" key="1">
    <citation type="journal article" date="2010" name="BMC Genomics">
        <title>Unprecedented loss of ammonia assimilation capability in a urease-encoding bacterial mutualist.</title>
        <authorList>
            <person name="Williams L.E."/>
            <person name="Wernegreen J.J."/>
        </authorList>
    </citation>
    <scope>NUCLEOTIDE SEQUENCE [LARGE SCALE GENOMIC DNA]</scope>
    <source>
        <strain evidence="30 31">BVAF</strain>
    </source>
</reference>
<keyword evidence="9" id="KW-0645">Protease</keyword>
<dbReference type="HOGENOM" id="CLU_006354_2_7_6"/>
<evidence type="ECO:0000256" key="16">
    <source>
        <dbReference type="ARBA" id="ARBA00023251"/>
    </source>
</evidence>
<dbReference type="InterPro" id="IPR001460">
    <property type="entry name" value="PCN-bd_Tpept"/>
</dbReference>
<keyword evidence="18 24" id="KW-0961">Cell wall biogenesis/degradation</keyword>
<comment type="catalytic activity">
    <reaction evidence="20">
        <text>Preferential cleavage: (Ac)2-L-Lys-D-Ala-|-D-Ala. Also transpeptidation of peptidyl-alanyl moieties that are N-acyl substituents of D-alanine.</text>
        <dbReference type="EC" id="3.4.16.4"/>
    </reaction>
</comment>
<dbReference type="Gene3D" id="3.30.2060.10">
    <property type="entry name" value="Penicillin-binding protein 1b domain"/>
    <property type="match status" value="1"/>
</dbReference>
<evidence type="ECO:0000256" key="26">
    <source>
        <dbReference type="SAM" id="Phobius"/>
    </source>
</evidence>
<comment type="catalytic activity">
    <reaction evidence="21">
        <text>[GlcNAc-(1-&gt;4)-Mur2Ac(oyl-L-Ala-gamma-D-Glu-L-Lys-D-Ala-D-Ala)](n)-di-trans,octa-cis-undecaprenyl diphosphate + beta-D-GlcNAc-(1-&gt;4)-Mur2Ac(oyl-L-Ala-gamma-D-Glu-L-Lys-D-Ala-D-Ala)-di-trans,octa-cis-undecaprenyl diphosphate = [GlcNAc-(1-&gt;4)-Mur2Ac(oyl-L-Ala-gamma-D-Glu-L-Lys-D-Ala-D-Ala)](n+1)-di-trans,octa-cis-undecaprenyl diphosphate + di-trans,octa-cis-undecaprenyl diphosphate + H(+)</text>
        <dbReference type="Rhea" id="RHEA:23708"/>
        <dbReference type="Rhea" id="RHEA-COMP:9602"/>
        <dbReference type="Rhea" id="RHEA-COMP:9603"/>
        <dbReference type="ChEBI" id="CHEBI:15378"/>
        <dbReference type="ChEBI" id="CHEBI:58405"/>
        <dbReference type="ChEBI" id="CHEBI:60033"/>
        <dbReference type="ChEBI" id="CHEBI:78435"/>
        <dbReference type="EC" id="2.4.99.28"/>
    </reaction>
</comment>